<dbReference type="RefSeq" id="XP_066671793.1">
    <property type="nucleotide sequence ID" value="XM_066808175.1"/>
</dbReference>
<dbReference type="Proteomes" id="UP001433268">
    <property type="component" value="Unassembled WGS sequence"/>
</dbReference>
<proteinExistence type="predicted"/>
<dbReference type="InterPro" id="IPR000719">
    <property type="entry name" value="Prot_kinase_dom"/>
</dbReference>
<dbReference type="GeneID" id="92041235"/>
<sequence length="576" mass="66014">MGHRHGFDPKAIQEVVHPTAAFSPDEDEGVLDGGHGLAQDTWASSLLNPCNRIDSLDYPKDVSWRVDGSAGLGTQYYAIPLFISPVPPVRMDVFIPENQPPLLRRQLDLNLAFHTKDSERLSRLAITRHIIRTLQLWVATQFEDIETFAKFYRKAPFGTRLVLENLSLDIRQIEVKVGPNHYLERQLLSAPQLADIWGLEFRFPEEVDFFDVDVVKVLHDSVCLARIKGQLYIFKALTSGAKYLYHELKVLSTIPPHSNVIPRPVHIVRKTCLFGAKKAIAGFTTVYQPKGSLRDILPRLRIHNQLHAAKQFKWSIQLTTALGHLRSTTGTYYPDLRLDNVVLSESDDIIMVDFEQRGVWCEFAAPEVNSVEYIRLVAVEERISEDVREKYQDILSNLVPNYANLENDQYTNPEDGYNLSWVCLSPAEQEAAEVYMLGRVLWCIFEGVSGPQKAAIWQSYHLESDLEFPEYQRTPPELRDLIDRCTRGRRETLSRIVQRQGSILVIRNRPAKEQTSDEVRGAARAFWETELQVAEDFIALRSRQKAAGVWNDNYYDRPTIREVLAELGRLREKLCC</sequence>
<dbReference type="InterPro" id="IPR011009">
    <property type="entry name" value="Kinase-like_dom_sf"/>
</dbReference>
<evidence type="ECO:0000313" key="3">
    <source>
        <dbReference type="Proteomes" id="UP001433268"/>
    </source>
</evidence>
<dbReference type="Gene3D" id="1.10.510.10">
    <property type="entry name" value="Transferase(Phosphotransferase) domain 1"/>
    <property type="match status" value="1"/>
</dbReference>
<evidence type="ECO:0000259" key="1">
    <source>
        <dbReference type="PROSITE" id="PS50011"/>
    </source>
</evidence>
<comment type="caution">
    <text evidence="2">The sequence shown here is derived from an EMBL/GenBank/DDBJ whole genome shotgun (WGS) entry which is preliminary data.</text>
</comment>
<gene>
    <name evidence="2" type="ORF">PG997_003860</name>
</gene>
<feature type="domain" description="Protein kinase" evidence="1">
    <location>
        <begin position="201"/>
        <end position="505"/>
    </location>
</feature>
<accession>A0ABR1X0D2</accession>
<name>A0ABR1X0D2_9PEZI</name>
<protein>
    <recommendedName>
        <fullName evidence="1">Protein kinase domain-containing protein</fullName>
    </recommendedName>
</protein>
<reference evidence="2 3" key="1">
    <citation type="submission" date="2023-01" db="EMBL/GenBank/DDBJ databases">
        <title>Analysis of 21 Apiospora genomes using comparative genomics revels a genus with tremendous synthesis potential of carbohydrate active enzymes and secondary metabolites.</title>
        <authorList>
            <person name="Sorensen T."/>
        </authorList>
    </citation>
    <scope>NUCLEOTIDE SEQUENCE [LARGE SCALE GENOMIC DNA]</scope>
    <source>
        <strain evidence="2 3">CBS 114990</strain>
    </source>
</reference>
<dbReference type="PANTHER" id="PTHR44329:SF214">
    <property type="entry name" value="PROTEIN KINASE DOMAIN-CONTAINING PROTEIN"/>
    <property type="match status" value="1"/>
</dbReference>
<dbReference type="SUPFAM" id="SSF56112">
    <property type="entry name" value="Protein kinase-like (PK-like)"/>
    <property type="match status" value="1"/>
</dbReference>
<evidence type="ECO:0000313" key="2">
    <source>
        <dbReference type="EMBL" id="KAK8088899.1"/>
    </source>
</evidence>
<dbReference type="EMBL" id="JAQQWN010000004">
    <property type="protein sequence ID" value="KAK8088899.1"/>
    <property type="molecule type" value="Genomic_DNA"/>
</dbReference>
<dbReference type="PROSITE" id="PS50011">
    <property type="entry name" value="PROTEIN_KINASE_DOM"/>
    <property type="match status" value="1"/>
</dbReference>
<organism evidence="2 3">
    <name type="scientific">Apiospora hydei</name>
    <dbReference type="NCBI Taxonomy" id="1337664"/>
    <lineage>
        <taxon>Eukaryota</taxon>
        <taxon>Fungi</taxon>
        <taxon>Dikarya</taxon>
        <taxon>Ascomycota</taxon>
        <taxon>Pezizomycotina</taxon>
        <taxon>Sordariomycetes</taxon>
        <taxon>Xylariomycetidae</taxon>
        <taxon>Amphisphaeriales</taxon>
        <taxon>Apiosporaceae</taxon>
        <taxon>Apiospora</taxon>
    </lineage>
</organism>
<dbReference type="InterPro" id="IPR051681">
    <property type="entry name" value="Ser/Thr_Kinases-Pseudokinases"/>
</dbReference>
<dbReference type="PANTHER" id="PTHR44329">
    <property type="entry name" value="SERINE/THREONINE-PROTEIN KINASE TNNI3K-RELATED"/>
    <property type="match status" value="1"/>
</dbReference>
<keyword evidence="3" id="KW-1185">Reference proteome</keyword>